<feature type="transmembrane region" description="Helical" evidence="2">
    <location>
        <begin position="462"/>
        <end position="480"/>
    </location>
</feature>
<evidence type="ECO:0000313" key="3">
    <source>
        <dbReference type="EMBL" id="AKF27366.1"/>
    </source>
</evidence>
<feature type="transmembrane region" description="Helical" evidence="2">
    <location>
        <begin position="435"/>
        <end position="456"/>
    </location>
</feature>
<feature type="transmembrane region" description="Helical" evidence="2">
    <location>
        <begin position="199"/>
        <end position="224"/>
    </location>
</feature>
<feature type="transmembrane region" description="Helical" evidence="2">
    <location>
        <begin position="555"/>
        <end position="581"/>
    </location>
</feature>
<reference evidence="3 4" key="1">
    <citation type="submission" date="2015-04" db="EMBL/GenBank/DDBJ databases">
        <title>Complete Genome Sequence of Brevibacterium flavum ATCC 15168.</title>
        <authorList>
            <person name="Ahn J."/>
            <person name="Park G."/>
            <person name="Jeon W."/>
            <person name="Jang Y."/>
            <person name="Jang M."/>
            <person name="Lee H."/>
            <person name="Lee H."/>
        </authorList>
    </citation>
    <scope>NUCLEOTIDE SEQUENCE [LARGE SCALE GENOMIC DNA]</scope>
    <source>
        <strain evidence="3 4">ATCC 15168</strain>
    </source>
</reference>
<feature type="compositionally biased region" description="Low complexity" evidence="1">
    <location>
        <begin position="698"/>
        <end position="708"/>
    </location>
</feature>
<dbReference type="PANTHER" id="PTHR38434">
    <property type="entry name" value="BLL2549 PROTEIN"/>
    <property type="match status" value="1"/>
</dbReference>
<feature type="transmembrane region" description="Helical" evidence="2">
    <location>
        <begin position="144"/>
        <end position="164"/>
    </location>
</feature>
<keyword evidence="2" id="KW-0812">Transmembrane</keyword>
<feature type="transmembrane region" description="Helical" evidence="2">
    <location>
        <begin position="286"/>
        <end position="303"/>
    </location>
</feature>
<feature type="transmembrane region" description="Helical" evidence="2">
    <location>
        <begin position="587"/>
        <end position="608"/>
    </location>
</feature>
<feature type="transmembrane region" description="Helical" evidence="2">
    <location>
        <begin position="405"/>
        <end position="423"/>
    </location>
</feature>
<protein>
    <submittedName>
        <fullName evidence="3">Membrane protein</fullName>
    </submittedName>
</protein>
<feature type="transmembrane region" description="Helical" evidence="2">
    <location>
        <begin position="620"/>
        <end position="643"/>
    </location>
</feature>
<keyword evidence="2" id="KW-1133">Transmembrane helix</keyword>
<keyword evidence="4" id="KW-1185">Reference proteome</keyword>
<accession>A0A0F6Z546</accession>
<dbReference type="EMBL" id="CP011309">
    <property type="protein sequence ID" value="AKF27366.1"/>
    <property type="molecule type" value="Genomic_DNA"/>
</dbReference>
<organism evidence="3 4">
    <name type="scientific">[Brevibacterium] flavum</name>
    <dbReference type="NCBI Taxonomy" id="92706"/>
    <lineage>
        <taxon>Bacteria</taxon>
        <taxon>Bacillati</taxon>
        <taxon>Actinomycetota</taxon>
        <taxon>Actinomycetes</taxon>
        <taxon>Mycobacteriales</taxon>
        <taxon>Corynebacteriaceae</taxon>
        <taxon>Corynebacterium</taxon>
    </lineage>
</organism>
<evidence type="ECO:0000313" key="4">
    <source>
        <dbReference type="Proteomes" id="UP000034037"/>
    </source>
</evidence>
<feature type="transmembrane region" description="Helical" evidence="2">
    <location>
        <begin position="333"/>
        <end position="351"/>
    </location>
</feature>
<sequence>MDMNSSDRLALRTALEKLSASATAMASASNDIKDLVARLDAQEMSLIDANPAPTPAPTAPPEAQLEPQPLVYATASTAPALADLSGTNRIPRSVRHRALDPASEGWPLGVEKQKVQAPAYPHPVRPARPAKPPMTSEEKIMRGVAIGGGVITVAGVILLVSVAIQRGWLGPLGRVIGAYLLAVLLLGAAHYVRKRGTRVEALVALTVTSQIAFLATTSAIIFILEWWPPGLGSLVALIGNIGFLIVGRLWSLSKTEKSAAEGNTVFVGAIAVSGFSAILFALSADAWWPIFSVVAALLLSYRISTNIIRASMAAFAVILQFVLSASWQTMEWPATIVGTITAVLLVALTLWDPFKITATDSHDIALEEYWRSFETNPVSTWVGAVSPVLIVFITTSMFIAVDWPWLALIPACAVAALGIFALRSSDTASIENQRMSRLIAVVGLALIAETFVQLFYGDLPTNPLLVMVFLIAGAALFMWLRMLPTQRQLGVVPWVAWLIAAVAITGVLLRNVVSISPLWLTDTQALIQALLILVFIVATIQVRRSFYGHKLWLQILVGLTLLTLSAISIVTITTFIGRLIAGNAGMMLGFLIGHATVSILWMVIAAALMLNRKLLDAPGALWTGVGLAVAGTFKLVFFDLVALSGVPRAIAFLLSGIALLTIAAMRGRRTSENKADVARPQVARHGATSHKNEEPSHESPSSSPTTTL</sequence>
<feature type="transmembrane region" description="Helical" evidence="2">
    <location>
        <begin position="230"/>
        <end position="250"/>
    </location>
</feature>
<gene>
    <name evidence="3" type="ORF">YH66_07295</name>
</gene>
<feature type="transmembrane region" description="Helical" evidence="2">
    <location>
        <begin position="310"/>
        <end position="327"/>
    </location>
</feature>
<evidence type="ECO:0000256" key="1">
    <source>
        <dbReference type="SAM" id="MobiDB-lite"/>
    </source>
</evidence>
<dbReference type="PATRIC" id="fig|92706.3.peg.1519"/>
<feature type="transmembrane region" description="Helical" evidence="2">
    <location>
        <begin position="176"/>
        <end position="192"/>
    </location>
</feature>
<evidence type="ECO:0000256" key="2">
    <source>
        <dbReference type="SAM" id="Phobius"/>
    </source>
</evidence>
<feature type="region of interest" description="Disordered" evidence="1">
    <location>
        <begin position="672"/>
        <end position="708"/>
    </location>
</feature>
<feature type="transmembrane region" description="Helical" evidence="2">
    <location>
        <begin position="378"/>
        <end position="399"/>
    </location>
</feature>
<dbReference type="Proteomes" id="UP000034037">
    <property type="component" value="Chromosome"/>
</dbReference>
<feature type="transmembrane region" description="Helical" evidence="2">
    <location>
        <begin position="525"/>
        <end position="543"/>
    </location>
</feature>
<dbReference type="PANTHER" id="PTHR38434:SF1">
    <property type="entry name" value="BLL2549 PROTEIN"/>
    <property type="match status" value="1"/>
</dbReference>
<feature type="transmembrane region" description="Helical" evidence="2">
    <location>
        <begin position="649"/>
        <end position="665"/>
    </location>
</feature>
<dbReference type="AlphaFoldDB" id="A0A0F6Z546"/>
<feature type="transmembrane region" description="Helical" evidence="2">
    <location>
        <begin position="262"/>
        <end position="280"/>
    </location>
</feature>
<dbReference type="InterPro" id="IPR019286">
    <property type="entry name" value="DUF2339_TM"/>
</dbReference>
<feature type="transmembrane region" description="Helical" evidence="2">
    <location>
        <begin position="492"/>
        <end position="513"/>
    </location>
</feature>
<keyword evidence="2" id="KW-0472">Membrane</keyword>
<proteinExistence type="predicted"/>
<dbReference type="RefSeq" id="WP_034983718.1">
    <property type="nucleotide sequence ID" value="NZ_CP011309.1"/>
</dbReference>
<dbReference type="HOGENOM" id="CLU_018715_1_0_11"/>
<name>A0A0F6Z546_9CORY</name>